<organism evidence="1 2">
    <name type="scientific">Podospora pseudocomata</name>
    <dbReference type="NCBI Taxonomy" id="2093779"/>
    <lineage>
        <taxon>Eukaryota</taxon>
        <taxon>Fungi</taxon>
        <taxon>Dikarya</taxon>
        <taxon>Ascomycota</taxon>
        <taxon>Pezizomycotina</taxon>
        <taxon>Sordariomycetes</taxon>
        <taxon>Sordariomycetidae</taxon>
        <taxon>Sordariales</taxon>
        <taxon>Podosporaceae</taxon>
        <taxon>Podospora</taxon>
    </lineage>
</organism>
<keyword evidence="2" id="KW-1185">Reference proteome</keyword>
<dbReference type="RefSeq" id="XP_062748739.1">
    <property type="nucleotide sequence ID" value="XM_062882937.1"/>
</dbReference>
<dbReference type="Proteomes" id="UP001323405">
    <property type="component" value="Unassembled WGS sequence"/>
</dbReference>
<reference evidence="1 2" key="1">
    <citation type="journal article" date="2023" name="bioRxiv">
        <title>High-quality genome assemblies of four members of thePodospora anserinaspecies complex.</title>
        <authorList>
            <person name="Ament-Velasquez S.L."/>
            <person name="Vogan A.A."/>
            <person name="Wallerman O."/>
            <person name="Hartmann F."/>
            <person name="Gautier V."/>
            <person name="Silar P."/>
            <person name="Giraud T."/>
            <person name="Johannesson H."/>
        </authorList>
    </citation>
    <scope>NUCLEOTIDE SEQUENCE [LARGE SCALE GENOMIC DNA]</scope>
    <source>
        <strain evidence="1 2">CBS 415.72m</strain>
    </source>
</reference>
<proteinExistence type="predicted"/>
<name>A0ABR0GVY6_9PEZI</name>
<comment type="caution">
    <text evidence="1">The sequence shown here is derived from an EMBL/GenBank/DDBJ whole genome shotgun (WGS) entry which is preliminary data.</text>
</comment>
<sequence>MGCQTTAHKSAVWLGMETSELSARCGRDGRAISTVQNYPDLTTIFRDGYGIAIDRGGCAWALSGRCF</sequence>
<accession>A0ABR0GVY6</accession>
<evidence type="ECO:0000313" key="1">
    <source>
        <dbReference type="EMBL" id="KAK4659769.1"/>
    </source>
</evidence>
<protein>
    <submittedName>
        <fullName evidence="1">Uncharacterized protein</fullName>
    </submittedName>
</protein>
<dbReference type="GeneID" id="87902438"/>
<evidence type="ECO:0000313" key="2">
    <source>
        <dbReference type="Proteomes" id="UP001323405"/>
    </source>
</evidence>
<gene>
    <name evidence="1" type="ORF">QC762_0012110</name>
</gene>
<dbReference type="EMBL" id="JAFFHA010000001">
    <property type="protein sequence ID" value="KAK4659769.1"/>
    <property type="molecule type" value="Genomic_DNA"/>
</dbReference>